<organism evidence="7 8">
    <name type="scientific">Kaistella carnis</name>
    <dbReference type="NCBI Taxonomy" id="1241979"/>
    <lineage>
        <taxon>Bacteria</taxon>
        <taxon>Pseudomonadati</taxon>
        <taxon>Bacteroidota</taxon>
        <taxon>Flavobacteriia</taxon>
        <taxon>Flavobacteriales</taxon>
        <taxon>Weeksellaceae</taxon>
        <taxon>Chryseobacterium group</taxon>
        <taxon>Kaistella</taxon>
    </lineage>
</organism>
<reference evidence="7" key="1">
    <citation type="submission" date="2018-11" db="EMBL/GenBank/DDBJ databases">
        <title>Proposal to divide the Flavobacteriaceae and reorganize its genera based on Amino Acid Identity values calculated from whole genome sequences.</title>
        <authorList>
            <person name="Nicholson A.C."/>
            <person name="Gulvik C.A."/>
            <person name="Whitney A.M."/>
            <person name="Humrighouse B.W."/>
            <person name="Bell M."/>
            <person name="Holmes B."/>
            <person name="Steigerwalt A."/>
            <person name="Villarma A."/>
            <person name="Sheth M."/>
            <person name="Batra D."/>
            <person name="Pryor J."/>
            <person name="Bernardet J.-F."/>
            <person name="Hugo C."/>
            <person name="Kampfer P."/>
            <person name="Newman J."/>
            <person name="Mcquiston J.R."/>
        </authorList>
    </citation>
    <scope>NUCLEOTIDE SEQUENCE [LARGE SCALE GENOMIC DNA]</scope>
    <source>
        <strain evidence="7">G0081</strain>
    </source>
</reference>
<evidence type="ECO:0000259" key="5">
    <source>
        <dbReference type="PROSITE" id="PS51898"/>
    </source>
</evidence>
<evidence type="ECO:0000313" key="8">
    <source>
        <dbReference type="Proteomes" id="UP000270185"/>
    </source>
</evidence>
<evidence type="ECO:0000256" key="3">
    <source>
        <dbReference type="ARBA" id="ARBA00023125"/>
    </source>
</evidence>
<dbReference type="KEGG" id="ccas:EIB73_06035"/>
<dbReference type="EMBL" id="CP034159">
    <property type="protein sequence ID" value="AZI32782.1"/>
    <property type="molecule type" value="Genomic_DNA"/>
</dbReference>
<dbReference type="PROSITE" id="PS51898">
    <property type="entry name" value="TYR_RECOMBINASE"/>
    <property type="match status" value="1"/>
</dbReference>
<dbReference type="RefSeq" id="WP_125023601.1">
    <property type="nucleotide sequence ID" value="NZ_CP034159.1"/>
</dbReference>
<evidence type="ECO:0000256" key="1">
    <source>
        <dbReference type="ARBA" id="ARBA00008857"/>
    </source>
</evidence>
<evidence type="ECO:0000256" key="4">
    <source>
        <dbReference type="ARBA" id="ARBA00023172"/>
    </source>
</evidence>
<evidence type="ECO:0000313" key="6">
    <source>
        <dbReference type="EMBL" id="AZI32779.1"/>
    </source>
</evidence>
<sequence length="321" mass="36897">MNRASSEVNGFSELIQRFERNISIQGKSPRTFDNYSRHVAAIALHFKTLPTELDPEQVKNYLFQLQQRSKTPSQTYFKHTVYGLRFLLKAEGLPYSFLHLPAIPRVKKLPTILSRQEVWRMLQTAQLLKHKLLIGLIYGCGLRCMEVRNIELHHLDFDRQMLHVVQGKGQKDRYVPLSEHLIRGLKIFISVENPTQYLFNGNQNRNIEEIDASTTLSTGASTTHTKDFDSRYSQRGVQWVIKTVSKKAGITKVVHTHTLRHSFATHLLEDGVSIIMVQKLLGHERIESTMEYLHVCQLSDQKPHSPLDTVFALCSKNGNPK</sequence>
<keyword evidence="4" id="KW-0233">DNA recombination</keyword>
<dbReference type="GO" id="GO:0003677">
    <property type="term" value="F:DNA binding"/>
    <property type="evidence" value="ECO:0007669"/>
    <property type="project" value="UniProtKB-KW"/>
</dbReference>
<dbReference type="InterPro" id="IPR013762">
    <property type="entry name" value="Integrase-like_cat_sf"/>
</dbReference>
<dbReference type="OrthoDB" id="9801717at2"/>
<evidence type="ECO:0000313" key="7">
    <source>
        <dbReference type="EMBL" id="AZI32782.1"/>
    </source>
</evidence>
<dbReference type="Gene3D" id="1.10.443.10">
    <property type="entry name" value="Intergrase catalytic core"/>
    <property type="match status" value="1"/>
</dbReference>
<feature type="domain" description="Tyr recombinase" evidence="5">
    <location>
        <begin position="108"/>
        <end position="308"/>
    </location>
</feature>
<dbReference type="GO" id="GO:0006310">
    <property type="term" value="P:DNA recombination"/>
    <property type="evidence" value="ECO:0007669"/>
    <property type="project" value="UniProtKB-KW"/>
</dbReference>
<dbReference type="SUPFAM" id="SSF56349">
    <property type="entry name" value="DNA breaking-rejoining enzymes"/>
    <property type="match status" value="1"/>
</dbReference>
<dbReference type="Gene3D" id="1.10.150.130">
    <property type="match status" value="1"/>
</dbReference>
<evidence type="ECO:0000256" key="2">
    <source>
        <dbReference type="ARBA" id="ARBA00022908"/>
    </source>
</evidence>
<dbReference type="KEGG" id="ccas:EIB73_06050"/>
<dbReference type="Proteomes" id="UP000270185">
    <property type="component" value="Chromosome"/>
</dbReference>
<dbReference type="PANTHER" id="PTHR30349:SF64">
    <property type="entry name" value="PROPHAGE INTEGRASE INTD-RELATED"/>
    <property type="match status" value="1"/>
</dbReference>
<reference evidence="8" key="2">
    <citation type="submission" date="2018-11" db="EMBL/GenBank/DDBJ databases">
        <title>Proposal to divide the Flavobacteriaceae and reorganize its genera based on Amino Acid Identity values calculated from whole genome sequences.</title>
        <authorList>
            <person name="Nicholson A.C."/>
            <person name="Gulvik C.A."/>
            <person name="Whitney A.M."/>
            <person name="Humrighouse B.W."/>
            <person name="Bell M."/>
            <person name="Holmes B."/>
            <person name="Steigerwalt A.G."/>
            <person name="Villarma A."/>
            <person name="Sheth M."/>
            <person name="Batra D."/>
            <person name="Pryor J."/>
            <person name="Bernardet J.-F."/>
            <person name="Hugo C."/>
            <person name="Kampfer P."/>
            <person name="Newman J.D."/>
            <person name="McQuiston J.R."/>
        </authorList>
    </citation>
    <scope>NUCLEOTIDE SEQUENCE [LARGE SCALE GENOMIC DNA]</scope>
    <source>
        <strain evidence="8">G0081</strain>
    </source>
</reference>
<dbReference type="GO" id="GO:0015074">
    <property type="term" value="P:DNA integration"/>
    <property type="evidence" value="ECO:0007669"/>
    <property type="project" value="UniProtKB-KW"/>
</dbReference>
<gene>
    <name evidence="6" type="ORF">EIB73_06035</name>
    <name evidence="7" type="ORF">EIB73_06050</name>
</gene>
<dbReference type="AlphaFoldDB" id="A0A3G8XHB4"/>
<dbReference type="Pfam" id="PF13495">
    <property type="entry name" value="Phage_int_SAM_4"/>
    <property type="match status" value="1"/>
</dbReference>
<proteinExistence type="inferred from homology"/>
<dbReference type="InterPro" id="IPR010998">
    <property type="entry name" value="Integrase_recombinase_N"/>
</dbReference>
<dbReference type="InterPro" id="IPR011010">
    <property type="entry name" value="DNA_brk_join_enz"/>
</dbReference>
<keyword evidence="3" id="KW-0238">DNA-binding</keyword>
<keyword evidence="8" id="KW-1185">Reference proteome</keyword>
<dbReference type="InterPro" id="IPR050090">
    <property type="entry name" value="Tyrosine_recombinase_XerCD"/>
</dbReference>
<dbReference type="InterPro" id="IPR002104">
    <property type="entry name" value="Integrase_catalytic"/>
</dbReference>
<dbReference type="PANTHER" id="PTHR30349">
    <property type="entry name" value="PHAGE INTEGRASE-RELATED"/>
    <property type="match status" value="1"/>
</dbReference>
<keyword evidence="2" id="KW-0229">DNA integration</keyword>
<accession>A0A3G8XHB4</accession>
<dbReference type="InterPro" id="IPR004107">
    <property type="entry name" value="Integrase_SAM-like_N"/>
</dbReference>
<protein>
    <submittedName>
        <fullName evidence="7">Integrase</fullName>
    </submittedName>
</protein>
<dbReference type="Pfam" id="PF00589">
    <property type="entry name" value="Phage_integrase"/>
    <property type="match status" value="1"/>
</dbReference>
<dbReference type="EMBL" id="CP034159">
    <property type="protein sequence ID" value="AZI32779.1"/>
    <property type="molecule type" value="Genomic_DNA"/>
</dbReference>
<comment type="similarity">
    <text evidence="1">Belongs to the 'phage' integrase family.</text>
</comment>
<name>A0A3G8XHB4_9FLAO</name>